<dbReference type="InterPro" id="IPR010982">
    <property type="entry name" value="Lambda_DNA-bd_dom_sf"/>
</dbReference>
<evidence type="ECO:0000259" key="4">
    <source>
        <dbReference type="PROSITE" id="PS50932"/>
    </source>
</evidence>
<dbReference type="PANTHER" id="PTHR30146:SF153">
    <property type="entry name" value="LACTOSE OPERON REPRESSOR"/>
    <property type="match status" value="1"/>
</dbReference>
<keyword evidence="7" id="KW-1185">Reference proteome</keyword>
<dbReference type="CDD" id="cd01392">
    <property type="entry name" value="HTH_LacI"/>
    <property type="match status" value="1"/>
</dbReference>
<evidence type="ECO:0000259" key="5">
    <source>
        <dbReference type="PROSITE" id="PS50943"/>
    </source>
</evidence>
<reference evidence="6 7" key="1">
    <citation type="submission" date="2018-11" db="EMBL/GenBank/DDBJ databases">
        <title>Complete genome sequencing of the Actinobacteria Serinibacter sp. K3-2.</title>
        <authorList>
            <person name="Rakitin A.L."/>
            <person name="Beletsky A.V."/>
            <person name="Mardanov A.V."/>
            <person name="Ravin N.V."/>
            <person name="Gromova A.S."/>
            <person name="Filippova S.N."/>
            <person name="Gal'Chenko V.F."/>
        </authorList>
    </citation>
    <scope>NUCLEOTIDE SEQUENCE [LARGE SCALE GENOMIC DNA]</scope>
    <source>
        <strain evidence="6 7">K3-2</strain>
    </source>
</reference>
<dbReference type="InterPro" id="IPR046335">
    <property type="entry name" value="LacI/GalR-like_sensor"/>
</dbReference>
<dbReference type="PANTHER" id="PTHR30146">
    <property type="entry name" value="LACI-RELATED TRANSCRIPTIONAL REPRESSOR"/>
    <property type="match status" value="1"/>
</dbReference>
<protein>
    <submittedName>
        <fullName evidence="6">Transcriptional regulator</fullName>
    </submittedName>
</protein>
<gene>
    <name evidence="6" type="ORF">SERN_2902</name>
</gene>
<dbReference type="Gene3D" id="3.40.50.2300">
    <property type="match status" value="2"/>
</dbReference>
<feature type="domain" description="HTH lacI-type" evidence="4">
    <location>
        <begin position="2"/>
        <end position="56"/>
    </location>
</feature>
<dbReference type="SUPFAM" id="SSF47413">
    <property type="entry name" value="lambda repressor-like DNA-binding domains"/>
    <property type="match status" value="1"/>
</dbReference>
<dbReference type="PROSITE" id="PS50943">
    <property type="entry name" value="HTH_CROC1"/>
    <property type="match status" value="1"/>
</dbReference>
<comment type="caution">
    <text evidence="6">The sequence shown here is derived from an EMBL/GenBank/DDBJ whole genome shotgun (WGS) entry which is preliminary data.</text>
</comment>
<keyword evidence="3" id="KW-0804">Transcription</keyword>
<dbReference type="Pfam" id="PF13377">
    <property type="entry name" value="Peripla_BP_3"/>
    <property type="match status" value="1"/>
</dbReference>
<accession>A0A4Z1DXY8</accession>
<evidence type="ECO:0000256" key="2">
    <source>
        <dbReference type="ARBA" id="ARBA00023125"/>
    </source>
</evidence>
<keyword evidence="1" id="KW-0805">Transcription regulation</keyword>
<dbReference type="SMART" id="SM00354">
    <property type="entry name" value="HTH_LACI"/>
    <property type="match status" value="1"/>
</dbReference>
<dbReference type="OrthoDB" id="252678at2"/>
<dbReference type="InterPro" id="IPR000843">
    <property type="entry name" value="HTH_LacI"/>
</dbReference>
<feature type="domain" description="HTH cro/C1-type" evidence="5">
    <location>
        <begin position="3"/>
        <end position="46"/>
    </location>
</feature>
<dbReference type="AlphaFoldDB" id="A0A4Z1DXY8"/>
<dbReference type="CDD" id="cd06267">
    <property type="entry name" value="PBP1_LacI_sugar_binding-like"/>
    <property type="match status" value="1"/>
</dbReference>
<dbReference type="GO" id="GO:0000976">
    <property type="term" value="F:transcription cis-regulatory region binding"/>
    <property type="evidence" value="ECO:0007669"/>
    <property type="project" value="TreeGrafter"/>
</dbReference>
<dbReference type="SUPFAM" id="SSF53822">
    <property type="entry name" value="Periplasmic binding protein-like I"/>
    <property type="match status" value="1"/>
</dbReference>
<dbReference type="GO" id="GO:0003700">
    <property type="term" value="F:DNA-binding transcription factor activity"/>
    <property type="evidence" value="ECO:0007669"/>
    <property type="project" value="TreeGrafter"/>
</dbReference>
<evidence type="ECO:0000256" key="3">
    <source>
        <dbReference type="ARBA" id="ARBA00023163"/>
    </source>
</evidence>
<organism evidence="6 7">
    <name type="scientific">Serinibacter arcticus</name>
    <dbReference type="NCBI Taxonomy" id="1655435"/>
    <lineage>
        <taxon>Bacteria</taxon>
        <taxon>Bacillati</taxon>
        <taxon>Actinomycetota</taxon>
        <taxon>Actinomycetes</taxon>
        <taxon>Micrococcales</taxon>
        <taxon>Beutenbergiaceae</taxon>
        <taxon>Serinibacter</taxon>
    </lineage>
</organism>
<dbReference type="PROSITE" id="PS50932">
    <property type="entry name" value="HTH_LACI_2"/>
    <property type="match status" value="1"/>
</dbReference>
<dbReference type="EMBL" id="RHPJ01000005">
    <property type="protein sequence ID" value="TGO03890.1"/>
    <property type="molecule type" value="Genomic_DNA"/>
</dbReference>
<dbReference type="Gene3D" id="1.10.260.40">
    <property type="entry name" value="lambda repressor-like DNA-binding domains"/>
    <property type="match status" value="1"/>
</dbReference>
<proteinExistence type="predicted"/>
<name>A0A4Z1DXY8_9MICO</name>
<dbReference type="InterPro" id="IPR028082">
    <property type="entry name" value="Peripla_BP_I"/>
</dbReference>
<dbReference type="InterPro" id="IPR001387">
    <property type="entry name" value="Cro/C1-type_HTH"/>
</dbReference>
<evidence type="ECO:0000256" key="1">
    <source>
        <dbReference type="ARBA" id="ARBA00023015"/>
    </source>
</evidence>
<dbReference type="RefSeq" id="WP_135850910.1">
    <property type="nucleotide sequence ID" value="NZ_RHPJ01000005.1"/>
</dbReference>
<evidence type="ECO:0000313" key="7">
    <source>
        <dbReference type="Proteomes" id="UP000297318"/>
    </source>
</evidence>
<dbReference type="Proteomes" id="UP000297318">
    <property type="component" value="Unassembled WGS sequence"/>
</dbReference>
<keyword evidence="2" id="KW-0238">DNA-binding</keyword>
<evidence type="ECO:0000313" key="6">
    <source>
        <dbReference type="EMBL" id="TGO03890.1"/>
    </source>
</evidence>
<sequence length="332" mass="34588">MATIEDVARRAGVSQSTVSYALSGKRPISAATRTRIEKAIAELGYRAHAGARALASARTDVIGLMAPLRTGVDVNVIMQFVAGVVTGAGRAGYDVLMLTQDEGSLARVTSSSMVDALVVMDVEDDDARLPALQALRQPSVLIGLPADPHGLSCVDLDFTQAGASAVRRLLAAGHRTVALIGSPREVVDRHTSYAERMTRGFVGACEAGGATHLVLPTPASAAGAVASVDTLLAQLPDVTGVVVHNEVALPHVISRFRERGRDVPGEVSVVAVCPENVATSLPVPVTSIDIPAEGIGQIAVDMLTALMRDPSMAEVRLVSPRLTERGSVRDLG</sequence>
<dbReference type="PROSITE" id="PS00356">
    <property type="entry name" value="HTH_LACI_1"/>
    <property type="match status" value="1"/>
</dbReference>
<dbReference type="Pfam" id="PF00356">
    <property type="entry name" value="LacI"/>
    <property type="match status" value="1"/>
</dbReference>